<dbReference type="EMBL" id="QQZY01000003">
    <property type="protein sequence ID" value="RDI74619.1"/>
    <property type="molecule type" value="Genomic_DNA"/>
</dbReference>
<name>A0A7M2YYP2_9ACTN</name>
<keyword evidence="4" id="KW-1185">Reference proteome</keyword>
<comment type="caution">
    <text evidence="3">The sequence shown here is derived from an EMBL/GenBank/DDBJ whole genome shotgun (WGS) entry which is preliminary data.</text>
</comment>
<dbReference type="GO" id="GO:0016051">
    <property type="term" value="P:carbohydrate biosynthetic process"/>
    <property type="evidence" value="ECO:0007669"/>
    <property type="project" value="InterPro"/>
</dbReference>
<accession>A0A7M2YYP2</accession>
<reference evidence="4" key="2">
    <citation type="journal article" date="2019" name="MicrobiologyOpen">
        <title>High-quality draft genome sequence of Gaiella occulta isolated from a 150 meter deep mineral water borehole and comparison with the genome sequences of other deep-branching lineages of the phylum Actinobacteria.</title>
        <authorList>
            <person name="Severino R."/>
            <person name="Froufe H.J.C."/>
            <person name="Barroso C."/>
            <person name="Albuquerque L."/>
            <person name="Lobo-da-Cunha A."/>
            <person name="da Costa M.S."/>
            <person name="Egas C."/>
        </authorList>
    </citation>
    <scope>NUCLEOTIDE SEQUENCE [LARGE SCALE GENOMIC DNA]</scope>
    <source>
        <strain evidence="4">F2-233</strain>
    </source>
</reference>
<organism evidence="3 4">
    <name type="scientific">Gaiella occulta</name>
    <dbReference type="NCBI Taxonomy" id="1002870"/>
    <lineage>
        <taxon>Bacteria</taxon>
        <taxon>Bacillati</taxon>
        <taxon>Actinomycetota</taxon>
        <taxon>Thermoleophilia</taxon>
        <taxon>Gaiellales</taxon>
        <taxon>Gaiellaceae</taxon>
        <taxon>Gaiella</taxon>
    </lineage>
</organism>
<dbReference type="GO" id="GO:0016840">
    <property type="term" value="F:carbon-nitrogen lyase activity"/>
    <property type="evidence" value="ECO:0007669"/>
    <property type="project" value="InterPro"/>
</dbReference>
<gene>
    <name evidence="3" type="ORF">Gocc_1508</name>
</gene>
<evidence type="ECO:0000313" key="4">
    <source>
        <dbReference type="Proteomes" id="UP000254134"/>
    </source>
</evidence>
<dbReference type="InterPro" id="IPR014826">
    <property type="entry name" value="HCHO-activating_enzyme"/>
</dbReference>
<sequence length="175" mass="18231">MDLHELDGRVGEGWGGAAPNGSHVNVVLARRGSPTAAAAVGMLAHPSPGHTPVLCCVGPTPQEYEPIWPPTLMMNKATALEEGHQTITWGAAQLGIGQGVLDAVADGLIEASGDLIVLVAVWVDPHAHDETAVRESNRTAVRKALATCVHGRDPHAAARLVAERDSLTSPFYSGS</sequence>
<feature type="domain" description="Formaldehyde-activating enzyme" evidence="2">
    <location>
        <begin position="10"/>
        <end position="171"/>
    </location>
</feature>
<dbReference type="Gene3D" id="3.30.230.60">
    <property type="entry name" value="Formaldehyde-activating enzyme"/>
    <property type="match status" value="1"/>
</dbReference>
<dbReference type="AlphaFoldDB" id="A0A7M2YYP2"/>
<dbReference type="RefSeq" id="WP_114795935.1">
    <property type="nucleotide sequence ID" value="NZ_QQZY01000003.1"/>
</dbReference>
<dbReference type="InterPro" id="IPR037075">
    <property type="entry name" value="HCHO-activating_enzyme_sf"/>
</dbReference>
<dbReference type="SUPFAM" id="SSF54211">
    <property type="entry name" value="Ribosomal protein S5 domain 2-like"/>
    <property type="match status" value="1"/>
</dbReference>
<protein>
    <recommendedName>
        <fullName evidence="2">Formaldehyde-activating enzyme domain-containing protein</fullName>
    </recommendedName>
</protein>
<dbReference type="Pfam" id="PF08714">
    <property type="entry name" value="Fae"/>
    <property type="match status" value="1"/>
</dbReference>
<keyword evidence="1" id="KW-0456">Lyase</keyword>
<dbReference type="OrthoDB" id="5116495at2"/>
<evidence type="ECO:0000259" key="2">
    <source>
        <dbReference type="Pfam" id="PF08714"/>
    </source>
</evidence>
<evidence type="ECO:0000313" key="3">
    <source>
        <dbReference type="EMBL" id="RDI74619.1"/>
    </source>
</evidence>
<reference evidence="3 4" key="1">
    <citation type="submission" date="2018-07" db="EMBL/GenBank/DDBJ databases">
        <title>High-quality-draft genome sequence of Gaiella occulta.</title>
        <authorList>
            <person name="Severino R."/>
            <person name="Froufe H.J.C."/>
            <person name="Rainey F.A."/>
            <person name="Barroso C."/>
            <person name="Albuquerque L."/>
            <person name="Lobo-Da-Cunha A."/>
            <person name="Da Costa M.S."/>
            <person name="Egas C."/>
        </authorList>
    </citation>
    <scope>NUCLEOTIDE SEQUENCE [LARGE SCALE GENOMIC DNA]</scope>
    <source>
        <strain evidence="3 4">F2-233</strain>
    </source>
</reference>
<evidence type="ECO:0000256" key="1">
    <source>
        <dbReference type="ARBA" id="ARBA00023239"/>
    </source>
</evidence>
<proteinExistence type="predicted"/>
<dbReference type="InterPro" id="IPR020568">
    <property type="entry name" value="Ribosomal_Su5_D2-typ_SF"/>
</dbReference>
<dbReference type="Proteomes" id="UP000254134">
    <property type="component" value="Unassembled WGS sequence"/>
</dbReference>